<dbReference type="InterPro" id="IPR012965">
    <property type="entry name" value="Msb1/Mug8_dom"/>
</dbReference>
<evidence type="ECO:0000259" key="2">
    <source>
        <dbReference type="Pfam" id="PF08101"/>
    </source>
</evidence>
<dbReference type="PANTHER" id="PTHR28093:SF1">
    <property type="entry name" value="MORPHOGENESIS-RELATED PROTEIN MSB1"/>
    <property type="match status" value="1"/>
</dbReference>
<evidence type="ECO:0000256" key="1">
    <source>
        <dbReference type="SAM" id="MobiDB-lite"/>
    </source>
</evidence>
<name>A0A9N8ZHR7_9GLOM</name>
<feature type="compositionally biased region" description="Low complexity" evidence="1">
    <location>
        <begin position="922"/>
        <end position="938"/>
    </location>
</feature>
<feature type="domain" description="Meiotically up-regulated protein Msb1/Mug8" evidence="2">
    <location>
        <begin position="101"/>
        <end position="240"/>
    </location>
</feature>
<reference evidence="3" key="1">
    <citation type="submission" date="2021-06" db="EMBL/GenBank/DDBJ databases">
        <authorList>
            <person name="Kallberg Y."/>
            <person name="Tangrot J."/>
            <person name="Rosling A."/>
        </authorList>
    </citation>
    <scope>NUCLEOTIDE SEQUENCE</scope>
    <source>
        <strain evidence="3">UK204</strain>
    </source>
</reference>
<dbReference type="OrthoDB" id="3362494at2759"/>
<feature type="region of interest" description="Disordered" evidence="1">
    <location>
        <begin position="767"/>
        <end position="825"/>
    </location>
</feature>
<dbReference type="SUPFAM" id="SSF48350">
    <property type="entry name" value="GTPase activation domain, GAP"/>
    <property type="match status" value="1"/>
</dbReference>
<feature type="region of interest" description="Disordered" evidence="1">
    <location>
        <begin position="1"/>
        <end position="48"/>
    </location>
</feature>
<dbReference type="InterPro" id="IPR037508">
    <property type="entry name" value="Msb1/Mug8"/>
</dbReference>
<sequence length="1097" mass="127121">MFRTKPSQNTSNPNLRSQHRKDELDNVDDKLSKKNSNKTRKSYATKKKQKREFEPLSLGKTYMIVHLCAGEIARRGKPLRFRDGKDEVRYLISCLLEDNRREFENELSYQNIHNVVAGIRVALRNCELEIITYESYLQFIKYEQDWQYDLKEGCFNKFLSNLSRLSRGILVDLFDLFAMTMENSHNNRMHPTRILKSMSPYIFNELQSKTYENFQLAYQDWLKYSNALTHLFLAYLREKACSIELPERLHLLLSDYVERRKKCLTNSSVSENGEEVIFGEHALPDITIDLDEAIDSIDNISSLDNKQSSGINNGGTGKRIYFTDKRTARVKWDGLQNKGLNILSEEALNLLFAFDDEEINLNSTIIEKGKSVMDEERLEGQKQIDRFDLPELRPSLPEMDFKNDASNKIFNFNFNSEDEIQIEPNNFRKKEFRESIDNDLNKFKSKFNLPNNDGDSTKIKFNETSNERKEKPLRRRYSTESIHINERKHEEKEWILIEQHSDLMIDGKNKFLTDRKKIKNKSNSVKLTNRVSNKMNNFNLPWTRGSKRINKNSNLSNISELPSSLQQINNVAEKDSIIPQPPYLKRSNTSYKQVEEFPNQPIGNEQEYTQQREDQTERYQMQGRKQKYPKEQSEHKANYKSSEEQFNDISDRSRPIPKAQDYHMSQDLKKQGNLESDDESKDHMHTSQHNNGKKSSEKRTTTISGQKVRGKDLPYPVTPKNVGRNSSITNQNPSGARGCPAQGPQNPIPDLHKQQLQVPHRIERKISVSGIRGSPQNPIPDMPDVPDRQIPIPVNPDRKPSMSGVRGSPVQGPQNPIPDIPDIPDRQIPIPVNPDRKLSMSGVRGSPVQGPQNPPPIPNIPDIPDRQIPIPVNSGRKIPGPGGRGRPLLVPPILNPNIPVRQIPVNPDRKSSGKIHHTPPNQYMQLPPQPTQQQKPYPLYPKQYQQPQIYPQQYYQNYPPSKYPRQYPRPPPQQNYYDMKITGQITSNNFISRRPMNAQVVTNQTSRNMQVPPENIVQFNRPTPQEYYYDNVNSYDQAQPQHHLNQDVYSQRSPQPYYGAFPIGSQYPDVQQPNLYNKLRPQYPMTTPLDVSFDNYI</sequence>
<evidence type="ECO:0000313" key="4">
    <source>
        <dbReference type="Proteomes" id="UP000789570"/>
    </source>
</evidence>
<feature type="compositionally biased region" description="Polar residues" evidence="1">
    <location>
        <begin position="1"/>
        <end position="16"/>
    </location>
</feature>
<feature type="region of interest" description="Disordered" evidence="1">
    <location>
        <begin position="838"/>
        <end position="938"/>
    </location>
</feature>
<accession>A0A9N8ZHR7</accession>
<proteinExistence type="predicted"/>
<organism evidence="3 4">
    <name type="scientific">Funneliformis caledonium</name>
    <dbReference type="NCBI Taxonomy" id="1117310"/>
    <lineage>
        <taxon>Eukaryota</taxon>
        <taxon>Fungi</taxon>
        <taxon>Fungi incertae sedis</taxon>
        <taxon>Mucoromycota</taxon>
        <taxon>Glomeromycotina</taxon>
        <taxon>Glomeromycetes</taxon>
        <taxon>Glomerales</taxon>
        <taxon>Glomeraceae</taxon>
        <taxon>Funneliformis</taxon>
    </lineage>
</organism>
<feature type="compositionally biased region" description="Polar residues" evidence="1">
    <location>
        <begin position="723"/>
        <end position="734"/>
    </location>
</feature>
<dbReference type="Pfam" id="PF08101">
    <property type="entry name" value="Msb1-Mug8_dom"/>
    <property type="match status" value="1"/>
</dbReference>
<dbReference type="Gene3D" id="1.10.555.10">
    <property type="entry name" value="Rho GTPase activation protein"/>
    <property type="match status" value="1"/>
</dbReference>
<feature type="compositionally biased region" description="Low complexity" evidence="1">
    <location>
        <begin position="862"/>
        <end position="879"/>
    </location>
</feature>
<feature type="compositionally biased region" description="Basic and acidic residues" evidence="1">
    <location>
        <begin position="628"/>
        <end position="657"/>
    </location>
</feature>
<feature type="compositionally biased region" description="Basic residues" evidence="1">
    <location>
        <begin position="33"/>
        <end position="48"/>
    </location>
</feature>
<dbReference type="PANTHER" id="PTHR28093">
    <property type="entry name" value="MORPHOGENESIS-RELATED PROTEIN MSB1"/>
    <property type="match status" value="1"/>
</dbReference>
<evidence type="ECO:0000313" key="3">
    <source>
        <dbReference type="EMBL" id="CAG8496193.1"/>
    </source>
</evidence>
<keyword evidence="4" id="KW-1185">Reference proteome</keyword>
<dbReference type="Proteomes" id="UP000789570">
    <property type="component" value="Unassembled WGS sequence"/>
</dbReference>
<dbReference type="AlphaFoldDB" id="A0A9N8ZHR7"/>
<dbReference type="InterPro" id="IPR008936">
    <property type="entry name" value="Rho_GTPase_activation_prot"/>
</dbReference>
<feature type="compositionally biased region" description="Pro residues" evidence="1">
    <location>
        <begin position="852"/>
        <end position="861"/>
    </location>
</feature>
<comment type="caution">
    <text evidence="3">The sequence shown here is derived from an EMBL/GenBank/DDBJ whole genome shotgun (WGS) entry which is preliminary data.</text>
</comment>
<protein>
    <submittedName>
        <fullName evidence="3">3754_t:CDS:1</fullName>
    </submittedName>
</protein>
<feature type="region of interest" description="Disordered" evidence="1">
    <location>
        <begin position="670"/>
        <end position="751"/>
    </location>
</feature>
<feature type="compositionally biased region" description="Basic and acidic residues" evidence="1">
    <location>
        <begin position="20"/>
        <end position="32"/>
    </location>
</feature>
<feature type="region of interest" description="Disordered" evidence="1">
    <location>
        <begin position="597"/>
        <end position="657"/>
    </location>
</feature>
<gene>
    <name evidence="3" type="ORF">FCALED_LOCUS3469</name>
</gene>
<dbReference type="EMBL" id="CAJVPQ010000609">
    <property type="protein sequence ID" value="CAG8496193.1"/>
    <property type="molecule type" value="Genomic_DNA"/>
</dbReference>